<dbReference type="InterPro" id="IPR039421">
    <property type="entry name" value="Type_1_exporter"/>
</dbReference>
<dbReference type="AlphaFoldDB" id="V4RBK5"/>
<dbReference type="InterPro" id="IPR011527">
    <property type="entry name" value="ABC1_TM_dom"/>
</dbReference>
<keyword evidence="3" id="KW-0547">Nucleotide-binding</keyword>
<protein>
    <recommendedName>
        <fullName evidence="12">Multidrug ABC transporter</fullName>
    </recommendedName>
</protein>
<dbReference type="GO" id="GO:0005886">
    <property type="term" value="C:plasma membrane"/>
    <property type="evidence" value="ECO:0007669"/>
    <property type="project" value="UniProtKB-SubCell"/>
</dbReference>
<keyword evidence="11" id="KW-1185">Reference proteome</keyword>
<evidence type="ECO:0000256" key="7">
    <source>
        <dbReference type="SAM" id="Phobius"/>
    </source>
</evidence>
<dbReference type="PROSITE" id="PS50893">
    <property type="entry name" value="ABC_TRANSPORTER_2"/>
    <property type="match status" value="1"/>
</dbReference>
<dbReference type="GO" id="GO:0015421">
    <property type="term" value="F:ABC-type oligopeptide transporter activity"/>
    <property type="evidence" value="ECO:0007669"/>
    <property type="project" value="TreeGrafter"/>
</dbReference>
<evidence type="ECO:0000313" key="11">
    <source>
        <dbReference type="Proteomes" id="UP000017837"/>
    </source>
</evidence>
<dbReference type="SUPFAM" id="SSF52540">
    <property type="entry name" value="P-loop containing nucleoside triphosphate hydrolases"/>
    <property type="match status" value="1"/>
</dbReference>
<feature type="transmembrane region" description="Helical" evidence="7">
    <location>
        <begin position="72"/>
        <end position="92"/>
    </location>
</feature>
<dbReference type="RefSeq" id="WP_018082999.1">
    <property type="nucleotide sequence ID" value="NZ_AQWM01000022.1"/>
</dbReference>
<keyword evidence="4" id="KW-0067">ATP-binding</keyword>
<dbReference type="PROSITE" id="PS50929">
    <property type="entry name" value="ABC_TM1F"/>
    <property type="match status" value="1"/>
</dbReference>
<evidence type="ECO:0000259" key="8">
    <source>
        <dbReference type="PROSITE" id="PS50893"/>
    </source>
</evidence>
<accession>V4RBK5</accession>
<dbReference type="InterPro" id="IPR017871">
    <property type="entry name" value="ABC_transporter-like_CS"/>
</dbReference>
<dbReference type="GO" id="GO:0016887">
    <property type="term" value="F:ATP hydrolysis activity"/>
    <property type="evidence" value="ECO:0007669"/>
    <property type="project" value="InterPro"/>
</dbReference>
<gene>
    <name evidence="10" type="ORF">ABENE_14970</name>
</gene>
<sequence>MDYALKTATPGENRESLGSAWQALKPLLGDESQHITIAVVCVIVSTAANLLGPVVTAQIIDTAIKHGDYGLLLRYAGLLAAVYLVGLAAQYLQTLRMGTVGRNVLFKLRGRLFDQLSRLPIAFFAQNRAGDLISRVNSDTDKINQFFSQALMQMFGSLFRVAGAGILLLVLNWRMGLIALAPALAILVITQMLSRWVKHANRKSLESLGTLSGDVSESLANFQVIVAFNRVDYFREKFGAANQRNYRASVTSGVASGLFAPLYTLASSAGYILVLGFGVWLIIQGQLSVGLLVGYLLYVSSFYDPLRQLATVWSSLQTMMAAMDRVSEVLKLKTNLVEIPRDVGQVPRQPGALLAFEGVGFSYPGGKPVLDKVDLMLERGRTYALVGPTGGGKTTTAMLMARLYDPTQGTVYLEGRDIRTFTAAERAAKIGFILQDPFLLAGTVSDNIIYGHPDLGGTGKEVVAERMAALGMSGFLSRFGERGLETPVTGAGGGLSLGQKQLVAFLRAVMREPDILILDEATANIDTVTEQLLEDVLARLPKATTKVIIAHRLNTIQNADEIFFVGGGAVTAAGSMAHAMDMLLGHDRTS</sequence>
<dbReference type="SUPFAM" id="SSF90123">
    <property type="entry name" value="ABC transporter transmembrane region"/>
    <property type="match status" value="1"/>
</dbReference>
<feature type="transmembrane region" description="Helical" evidence="7">
    <location>
        <begin position="271"/>
        <end position="298"/>
    </location>
</feature>
<dbReference type="PATRIC" id="fig|1121022.4.peg.3046"/>
<dbReference type="Gene3D" id="1.20.1560.10">
    <property type="entry name" value="ABC transporter type 1, transmembrane domain"/>
    <property type="match status" value="1"/>
</dbReference>
<dbReference type="eggNOG" id="COG1132">
    <property type="taxonomic scope" value="Bacteria"/>
</dbReference>
<feature type="transmembrane region" description="Helical" evidence="7">
    <location>
        <begin position="245"/>
        <end position="265"/>
    </location>
</feature>
<evidence type="ECO:0008006" key="12">
    <source>
        <dbReference type="Google" id="ProtNLM"/>
    </source>
</evidence>
<dbReference type="InterPro" id="IPR003439">
    <property type="entry name" value="ABC_transporter-like_ATP-bd"/>
</dbReference>
<comment type="subcellular location">
    <subcellularLocation>
        <location evidence="1">Cell membrane</location>
        <topology evidence="1">Multi-pass membrane protein</topology>
    </subcellularLocation>
</comment>
<feature type="transmembrane region" description="Helical" evidence="7">
    <location>
        <begin position="177"/>
        <end position="197"/>
    </location>
</feature>
<dbReference type="Proteomes" id="UP000017837">
    <property type="component" value="Unassembled WGS sequence"/>
</dbReference>
<evidence type="ECO:0000256" key="2">
    <source>
        <dbReference type="ARBA" id="ARBA00022692"/>
    </source>
</evidence>
<evidence type="ECO:0000256" key="6">
    <source>
        <dbReference type="ARBA" id="ARBA00023136"/>
    </source>
</evidence>
<dbReference type="EMBL" id="AWGB01000033">
    <property type="protein sequence ID" value="ESQ88808.1"/>
    <property type="molecule type" value="Genomic_DNA"/>
</dbReference>
<proteinExistence type="predicted"/>
<feature type="domain" description="ABC transporter" evidence="8">
    <location>
        <begin position="354"/>
        <end position="590"/>
    </location>
</feature>
<keyword evidence="5 7" id="KW-1133">Transmembrane helix</keyword>
<evidence type="ECO:0000256" key="4">
    <source>
        <dbReference type="ARBA" id="ARBA00022840"/>
    </source>
</evidence>
<dbReference type="InterPro" id="IPR003593">
    <property type="entry name" value="AAA+_ATPase"/>
</dbReference>
<evidence type="ECO:0000313" key="10">
    <source>
        <dbReference type="EMBL" id="ESQ88808.1"/>
    </source>
</evidence>
<dbReference type="PANTHER" id="PTHR43394:SF1">
    <property type="entry name" value="ATP-BINDING CASSETTE SUB-FAMILY B MEMBER 10, MITOCHONDRIAL"/>
    <property type="match status" value="1"/>
</dbReference>
<feature type="domain" description="ABC transmembrane type-1" evidence="9">
    <location>
        <begin position="37"/>
        <end position="318"/>
    </location>
</feature>
<dbReference type="STRING" id="1121022.GCA_000376105_03322"/>
<name>V4RBK5_9CAUL</name>
<dbReference type="PROSITE" id="PS00211">
    <property type="entry name" value="ABC_TRANSPORTER_1"/>
    <property type="match status" value="1"/>
</dbReference>
<dbReference type="GO" id="GO:0005524">
    <property type="term" value="F:ATP binding"/>
    <property type="evidence" value="ECO:0007669"/>
    <property type="project" value="UniProtKB-KW"/>
</dbReference>
<evidence type="ECO:0000259" key="9">
    <source>
        <dbReference type="PROSITE" id="PS50929"/>
    </source>
</evidence>
<dbReference type="OrthoDB" id="9808328at2"/>
<reference evidence="10 11" key="1">
    <citation type="journal article" date="2014" name="Nature">
        <title>Sequential evolution of bacterial morphology by co-option of a developmental regulator.</title>
        <authorList>
            <person name="Jiang C."/>
            <person name="Brown P.J."/>
            <person name="Ducret A."/>
            <person name="Brun Y.V."/>
        </authorList>
    </citation>
    <scope>NUCLEOTIDE SEQUENCE [LARGE SCALE GENOMIC DNA]</scope>
    <source>
        <strain evidence="10 11">DSM 16100</strain>
    </source>
</reference>
<evidence type="ECO:0000256" key="1">
    <source>
        <dbReference type="ARBA" id="ARBA00004651"/>
    </source>
</evidence>
<dbReference type="PANTHER" id="PTHR43394">
    <property type="entry name" value="ATP-DEPENDENT PERMEASE MDL1, MITOCHONDRIAL"/>
    <property type="match status" value="1"/>
</dbReference>
<evidence type="ECO:0000256" key="5">
    <source>
        <dbReference type="ARBA" id="ARBA00022989"/>
    </source>
</evidence>
<feature type="transmembrane region" description="Helical" evidence="7">
    <location>
        <begin position="35"/>
        <end position="60"/>
    </location>
</feature>
<dbReference type="InterPro" id="IPR036640">
    <property type="entry name" value="ABC1_TM_sf"/>
</dbReference>
<dbReference type="Pfam" id="PF00005">
    <property type="entry name" value="ABC_tran"/>
    <property type="match status" value="1"/>
</dbReference>
<keyword evidence="6 7" id="KW-0472">Membrane</keyword>
<dbReference type="InterPro" id="IPR027417">
    <property type="entry name" value="P-loop_NTPase"/>
</dbReference>
<dbReference type="Gene3D" id="3.40.50.300">
    <property type="entry name" value="P-loop containing nucleotide triphosphate hydrolases"/>
    <property type="match status" value="1"/>
</dbReference>
<comment type="caution">
    <text evidence="10">The sequence shown here is derived from an EMBL/GenBank/DDBJ whole genome shotgun (WGS) entry which is preliminary data.</text>
</comment>
<organism evidence="10 11">
    <name type="scientific">Asticcacaulis benevestitus DSM 16100 = ATCC BAA-896</name>
    <dbReference type="NCBI Taxonomy" id="1121022"/>
    <lineage>
        <taxon>Bacteria</taxon>
        <taxon>Pseudomonadati</taxon>
        <taxon>Pseudomonadota</taxon>
        <taxon>Alphaproteobacteria</taxon>
        <taxon>Caulobacterales</taxon>
        <taxon>Caulobacteraceae</taxon>
        <taxon>Asticcacaulis</taxon>
    </lineage>
</organism>
<dbReference type="Pfam" id="PF00664">
    <property type="entry name" value="ABC_membrane"/>
    <property type="match status" value="1"/>
</dbReference>
<evidence type="ECO:0000256" key="3">
    <source>
        <dbReference type="ARBA" id="ARBA00022741"/>
    </source>
</evidence>
<dbReference type="SMART" id="SM00382">
    <property type="entry name" value="AAA"/>
    <property type="match status" value="1"/>
</dbReference>
<keyword evidence="2 7" id="KW-0812">Transmembrane</keyword>
<dbReference type="CDD" id="cd18547">
    <property type="entry name" value="ABC_6TM_Tm288_like"/>
    <property type="match status" value="1"/>
</dbReference>